<dbReference type="Proteomes" id="UP001057402">
    <property type="component" value="Chromosome 6"/>
</dbReference>
<sequence>MGFHQRDWAGLPSDLLLIVLDKVASYREYRSFPQVCKSWLSVVREREEKEALALRPLLLLMIPYLDDEIHIWLLRNVLIGCKYRLWLTSRDFKRLCGSSNGWLIFADEDDVLVLFNPWSRRTIPLPPIHPVASKVVLSGDPNVAKDCVVAAIYSHTRNLAFTKLGRSSWTYVDRSLDLFSDVLFDSDRLVAVNLRGRLMSVAYTRMDLPSTTEVDMIVSVVMIVSRIMYLFNDMFNNLVTDTFVVRSCRSGAIQMISRSYCGYYRMFKLVEEGEADKRYRWEKTEWLDNETILVGFNQSISVPCLGIFSVVPNHICQIRVDGSFYSSHMEKDWWVPRPFSAWQLFPKLDKLFSLGDNF</sequence>
<evidence type="ECO:0000313" key="1">
    <source>
        <dbReference type="EMBL" id="KAI4363694.1"/>
    </source>
</evidence>
<proteinExistence type="predicted"/>
<organism evidence="1 2">
    <name type="scientific">Melastoma candidum</name>
    <dbReference type="NCBI Taxonomy" id="119954"/>
    <lineage>
        <taxon>Eukaryota</taxon>
        <taxon>Viridiplantae</taxon>
        <taxon>Streptophyta</taxon>
        <taxon>Embryophyta</taxon>
        <taxon>Tracheophyta</taxon>
        <taxon>Spermatophyta</taxon>
        <taxon>Magnoliopsida</taxon>
        <taxon>eudicotyledons</taxon>
        <taxon>Gunneridae</taxon>
        <taxon>Pentapetalae</taxon>
        <taxon>rosids</taxon>
        <taxon>malvids</taxon>
        <taxon>Myrtales</taxon>
        <taxon>Melastomataceae</taxon>
        <taxon>Melastomatoideae</taxon>
        <taxon>Melastomateae</taxon>
        <taxon>Melastoma</taxon>
    </lineage>
</organism>
<evidence type="ECO:0000313" key="2">
    <source>
        <dbReference type="Proteomes" id="UP001057402"/>
    </source>
</evidence>
<accession>A0ACB9QEZ1</accession>
<reference evidence="2" key="1">
    <citation type="journal article" date="2023" name="Front. Plant Sci.">
        <title>Chromosomal-level genome assembly of Melastoma candidum provides insights into trichome evolution.</title>
        <authorList>
            <person name="Zhong Y."/>
            <person name="Wu W."/>
            <person name="Sun C."/>
            <person name="Zou P."/>
            <person name="Liu Y."/>
            <person name="Dai S."/>
            <person name="Zhou R."/>
        </authorList>
    </citation>
    <scope>NUCLEOTIDE SEQUENCE [LARGE SCALE GENOMIC DNA]</scope>
</reference>
<keyword evidence="2" id="KW-1185">Reference proteome</keyword>
<protein>
    <submittedName>
        <fullName evidence="1">Uncharacterized protein</fullName>
    </submittedName>
</protein>
<comment type="caution">
    <text evidence="1">The sequence shown here is derived from an EMBL/GenBank/DDBJ whole genome shotgun (WGS) entry which is preliminary data.</text>
</comment>
<gene>
    <name evidence="1" type="ORF">MLD38_019881</name>
</gene>
<dbReference type="EMBL" id="CM042885">
    <property type="protein sequence ID" value="KAI4363694.1"/>
    <property type="molecule type" value="Genomic_DNA"/>
</dbReference>
<name>A0ACB9QEZ1_9MYRT</name>